<evidence type="ECO:0000259" key="1">
    <source>
        <dbReference type="Pfam" id="PF12697"/>
    </source>
</evidence>
<dbReference type="Pfam" id="PF12697">
    <property type="entry name" value="Abhydrolase_6"/>
    <property type="match status" value="1"/>
</dbReference>
<dbReference type="AlphaFoldDB" id="A0A2S9Q180"/>
<dbReference type="OrthoDB" id="9796770at2"/>
<evidence type="ECO:0000313" key="2">
    <source>
        <dbReference type="EMBL" id="PRH80392.1"/>
    </source>
</evidence>
<dbReference type="InterPro" id="IPR050228">
    <property type="entry name" value="Carboxylesterase_BioH"/>
</dbReference>
<dbReference type="PANTHER" id="PTHR43194:SF2">
    <property type="entry name" value="PEROXISOMAL MEMBRANE PROTEIN LPX1"/>
    <property type="match status" value="1"/>
</dbReference>
<dbReference type="GO" id="GO:0016787">
    <property type="term" value="F:hydrolase activity"/>
    <property type="evidence" value="ECO:0007669"/>
    <property type="project" value="UniProtKB-KW"/>
</dbReference>
<organism evidence="2 3">
    <name type="scientific">Streptomyces solincola</name>
    <dbReference type="NCBI Taxonomy" id="2100817"/>
    <lineage>
        <taxon>Bacteria</taxon>
        <taxon>Bacillati</taxon>
        <taxon>Actinomycetota</taxon>
        <taxon>Actinomycetes</taxon>
        <taxon>Kitasatosporales</taxon>
        <taxon>Streptomycetaceae</taxon>
        <taxon>Streptomyces</taxon>
    </lineage>
</organism>
<name>A0A2S9Q180_9ACTN</name>
<dbReference type="Gene3D" id="3.40.50.1820">
    <property type="entry name" value="alpha/beta hydrolase"/>
    <property type="match status" value="1"/>
</dbReference>
<sequence length="289" mass="31175">MVNGERWTRSGVRLRRASQSREGWNWLFVPGGPGLGSQSVAGLARAAEVPGTAWLVDLPGEGSNRGVPQVPDRPYERWPHVLLEAVEAFDDVVMVGHSTGGMFLLALPELEARLAGLCLVSSAPHAGWRQTFSQWAEAHPIPGLGRAAKAYAQDPNDDTLRALTLAAAEWNFTPTGLAAGRALLENLPYCHAAAAWADAHFDDTYQARWKPGNGGPATLIVSGAEDHVVDQGLWQDDEASTHPRVLRRTIEGAGHFPWIENPQEVRAAFADLTALLASRRARGGYTSAP</sequence>
<protein>
    <submittedName>
        <fullName evidence="2">Alpha/beta hydrolase</fullName>
    </submittedName>
</protein>
<dbReference type="InterPro" id="IPR000073">
    <property type="entry name" value="AB_hydrolase_1"/>
</dbReference>
<accession>A0A2S9Q180</accession>
<feature type="domain" description="AB hydrolase-1" evidence="1">
    <location>
        <begin position="27"/>
        <end position="268"/>
    </location>
</feature>
<gene>
    <name evidence="2" type="ORF">C6N75_04525</name>
</gene>
<dbReference type="InterPro" id="IPR029058">
    <property type="entry name" value="AB_hydrolase_fold"/>
</dbReference>
<evidence type="ECO:0000313" key="3">
    <source>
        <dbReference type="Proteomes" id="UP000239322"/>
    </source>
</evidence>
<comment type="caution">
    <text evidence="2">The sequence shown here is derived from an EMBL/GenBank/DDBJ whole genome shotgun (WGS) entry which is preliminary data.</text>
</comment>
<keyword evidence="2" id="KW-0378">Hydrolase</keyword>
<proteinExistence type="predicted"/>
<dbReference type="SUPFAM" id="SSF53474">
    <property type="entry name" value="alpha/beta-Hydrolases"/>
    <property type="match status" value="1"/>
</dbReference>
<dbReference type="Proteomes" id="UP000239322">
    <property type="component" value="Unassembled WGS sequence"/>
</dbReference>
<dbReference type="PANTHER" id="PTHR43194">
    <property type="entry name" value="HYDROLASE ALPHA/BETA FOLD FAMILY"/>
    <property type="match status" value="1"/>
</dbReference>
<dbReference type="EMBL" id="PVLV01000061">
    <property type="protein sequence ID" value="PRH80392.1"/>
    <property type="molecule type" value="Genomic_DNA"/>
</dbReference>
<reference evidence="2 3" key="1">
    <citation type="submission" date="2018-03" db="EMBL/GenBank/DDBJ databases">
        <title>Novel Streptomyces sp. from soil.</title>
        <authorList>
            <person name="Tan G.Y.A."/>
            <person name="Lee Z.Y."/>
        </authorList>
    </citation>
    <scope>NUCLEOTIDE SEQUENCE [LARGE SCALE GENOMIC DNA]</scope>
    <source>
        <strain evidence="2 3">ST5x</strain>
    </source>
</reference>
<keyword evidence="3" id="KW-1185">Reference proteome</keyword>